<evidence type="ECO:0000256" key="1">
    <source>
        <dbReference type="SAM" id="SignalP"/>
    </source>
</evidence>
<proteinExistence type="predicted"/>
<keyword evidence="1" id="KW-0732">Signal</keyword>
<accession>A0ABN8F6F3</accession>
<name>A0ABN8F6F3_9BACT</name>
<comment type="caution">
    <text evidence="2">The sequence shown here is derived from an EMBL/GenBank/DDBJ whole genome shotgun (WGS) entry which is preliminary data.</text>
</comment>
<organism evidence="2 3">
    <name type="scientific">Neolewinella maritima</name>
    <dbReference type="NCBI Taxonomy" id="1383882"/>
    <lineage>
        <taxon>Bacteria</taxon>
        <taxon>Pseudomonadati</taxon>
        <taxon>Bacteroidota</taxon>
        <taxon>Saprospiria</taxon>
        <taxon>Saprospirales</taxon>
        <taxon>Lewinellaceae</taxon>
        <taxon>Neolewinella</taxon>
    </lineage>
</organism>
<feature type="signal peptide" evidence="1">
    <location>
        <begin position="1"/>
        <end position="30"/>
    </location>
</feature>
<evidence type="ECO:0008006" key="4">
    <source>
        <dbReference type="Google" id="ProtNLM"/>
    </source>
</evidence>
<reference evidence="2" key="1">
    <citation type="submission" date="2021-12" db="EMBL/GenBank/DDBJ databases">
        <authorList>
            <person name="Rodrigo-Torres L."/>
            <person name="Arahal R. D."/>
            <person name="Lucena T."/>
        </authorList>
    </citation>
    <scope>NUCLEOTIDE SEQUENCE</scope>
    <source>
        <strain evidence="2">CECT 8419</strain>
    </source>
</reference>
<gene>
    <name evidence="2" type="ORF">LEM8419_03414</name>
</gene>
<protein>
    <recommendedName>
        <fullName evidence="4">TerB family tellurite resistance protein</fullName>
    </recommendedName>
</protein>
<dbReference type="EMBL" id="CAKLPZ010000006">
    <property type="protein sequence ID" value="CAH1002540.1"/>
    <property type="molecule type" value="Genomic_DNA"/>
</dbReference>
<evidence type="ECO:0000313" key="2">
    <source>
        <dbReference type="EMBL" id="CAH1002540.1"/>
    </source>
</evidence>
<keyword evidence="3" id="KW-1185">Reference proteome</keyword>
<feature type="chain" id="PRO_5045194227" description="TerB family tellurite resistance protein" evidence="1">
    <location>
        <begin position="31"/>
        <end position="228"/>
    </location>
</feature>
<evidence type="ECO:0000313" key="3">
    <source>
        <dbReference type="Proteomes" id="UP000837803"/>
    </source>
</evidence>
<dbReference type="Proteomes" id="UP000837803">
    <property type="component" value="Unassembled WGS sequence"/>
</dbReference>
<sequence length="228" mass="25973">MIQYLKRKSCVGFLATISLLVLGSPSKGMAQNWDDVAFWSADFALNTMQRQAAAQQLEEYRKTYVVLRDGYEIVRGLVSDNHQLHQEFFVELASINPVVKNYYKVVETSKIYGRELVNLRRDAPRLVGLIRNTDTFTPAELEQVQRIFDGMVDRIVGGAEDLFMVATSGDGDLQMMDSERIVLVDRLYAESLEIVSSIRDFRVLLLNLAAQRSDTNVNNLESLFRVRP</sequence>